<dbReference type="InterPro" id="IPR019932">
    <property type="entry name" value="CHP03543"/>
</dbReference>
<dbReference type="Proteomes" id="UP001589862">
    <property type="component" value="Unassembled WGS sequence"/>
</dbReference>
<name>A0ABV6P9I7_9MICC</name>
<dbReference type="InterPro" id="IPR019933">
    <property type="entry name" value="DivIVA_domain"/>
</dbReference>
<evidence type="ECO:0000313" key="1">
    <source>
        <dbReference type="EMBL" id="MFC0581508.1"/>
    </source>
</evidence>
<proteinExistence type="predicted"/>
<dbReference type="NCBIfam" id="TIGR03544">
    <property type="entry name" value="DivI1A_domain"/>
    <property type="match status" value="1"/>
</dbReference>
<dbReference type="NCBIfam" id="TIGR03543">
    <property type="entry name" value="divI1A_rptt_fam"/>
    <property type="match status" value="1"/>
</dbReference>
<evidence type="ECO:0000313" key="2">
    <source>
        <dbReference type="Proteomes" id="UP001589862"/>
    </source>
</evidence>
<comment type="caution">
    <text evidence="1">The sequence shown here is derived from an EMBL/GenBank/DDBJ whole genome shotgun (WGS) entry which is preliminary data.</text>
</comment>
<reference evidence="1 2" key="1">
    <citation type="submission" date="2024-09" db="EMBL/GenBank/DDBJ databases">
        <authorList>
            <person name="Sun Q."/>
            <person name="Mori K."/>
        </authorList>
    </citation>
    <scope>NUCLEOTIDE SEQUENCE [LARGE SCALE GENOMIC DNA]</scope>
    <source>
        <strain evidence="1 2">NCAIM B.02604</strain>
    </source>
</reference>
<gene>
    <name evidence="1" type="ORF">ACFFFR_03755</name>
</gene>
<protein>
    <submittedName>
        <fullName evidence="1">DivIVA domain-containing protein</fullName>
    </submittedName>
</protein>
<dbReference type="RefSeq" id="WP_377458193.1">
    <property type="nucleotide sequence ID" value="NZ_JBHLUB010000004.1"/>
</dbReference>
<dbReference type="EMBL" id="JBHLUB010000004">
    <property type="protein sequence ID" value="MFC0581508.1"/>
    <property type="molecule type" value="Genomic_DNA"/>
</dbReference>
<accession>A0ABV6P9I7</accession>
<keyword evidence="2" id="KW-1185">Reference proteome</keyword>
<organism evidence="1 2">
    <name type="scientific">Micrococcoides hystricis</name>
    <dbReference type="NCBI Taxonomy" id="1572761"/>
    <lineage>
        <taxon>Bacteria</taxon>
        <taxon>Bacillati</taxon>
        <taxon>Actinomycetota</taxon>
        <taxon>Actinomycetes</taxon>
        <taxon>Micrococcales</taxon>
        <taxon>Micrococcaceae</taxon>
        <taxon>Micrococcoides</taxon>
    </lineage>
</organism>
<sequence>MKRTTTTDDGLFDRVEAKKLGYNPAEVDEFMATARKAYNGEGEELTVAQVQRVDFEVTEGGYDPSQVDDAMDRLEDAVLTKSRNAFIATRGEEAWVAHLEELSRLLKARLERPKGQRFRPPMDAKVQGYRAADVDRFADRLHAFLTQDQAMSVTDIREAVFDAAVGEQAYDEQQVDVFLNRFVELAAAIQ</sequence>